<feature type="compositionally biased region" description="Basic and acidic residues" evidence="1">
    <location>
        <begin position="143"/>
        <end position="159"/>
    </location>
</feature>
<sequence length="458" mass="51781">MSFLNAKKWTPPLTTLPTTQNSSETTQITTAKSSNSDTTLWIGIGGGIFVLLIIFIVLGYCCYRTQSQKKPLCGKKKDVQQTTFIPESSKKANVVKEKTEDEKEVVAKPELPKEPTAAKEKQQEPAKKKAPKEKKAAVVVPKPSKEVTQENVTKEDKPPPKKVSVEPTVEDPTTEASILQKPIVQQKQPKPGDPPRVFVPTTVYHPEPKSVNAPKSGSLKTGKKDSLSGRHEIGMEFLVESTPEQVKRHDINVGLLNDETKEKLEKFYPPGPVHSFDRREIELLCCARISLMFKIIEALVDDAMKALSERGVTFDEKSNIIKMPPKAEKYLRLKKTPEFVRSFAFGNVFREYIDSQANFDQKLSIPLLFSIVLQRRYSVVNRRKACTWIRRELPIIQKEFTALERSQLPYPICAIEAAYEMNEDGFKNVVLLDSLSGEDDDVTQNSTTEKLGKKFWWK</sequence>
<evidence type="ECO:0000313" key="4">
    <source>
        <dbReference type="WBParaSite" id="PDA_v2.g16842.t1"/>
    </source>
</evidence>
<keyword evidence="2" id="KW-0812">Transmembrane</keyword>
<feature type="compositionally biased region" description="Low complexity" evidence="1">
    <location>
        <begin position="10"/>
        <end position="19"/>
    </location>
</feature>
<feature type="region of interest" description="Disordered" evidence="1">
    <location>
        <begin position="1"/>
        <end position="31"/>
    </location>
</feature>
<keyword evidence="2" id="KW-1133">Transmembrane helix</keyword>
<feature type="compositionally biased region" description="Polar residues" evidence="1">
    <location>
        <begin position="20"/>
        <end position="31"/>
    </location>
</feature>
<protein>
    <submittedName>
        <fullName evidence="4">Uncharacterized protein</fullName>
    </submittedName>
</protein>
<dbReference type="AlphaFoldDB" id="A0A914PF35"/>
<feature type="compositionally biased region" description="Basic and acidic residues" evidence="1">
    <location>
        <begin position="91"/>
        <end position="127"/>
    </location>
</feature>
<evidence type="ECO:0000313" key="3">
    <source>
        <dbReference type="Proteomes" id="UP000887578"/>
    </source>
</evidence>
<reference evidence="4" key="1">
    <citation type="submission" date="2022-11" db="UniProtKB">
        <authorList>
            <consortium name="WormBaseParasite"/>
        </authorList>
    </citation>
    <scope>IDENTIFICATION</scope>
</reference>
<dbReference type="Proteomes" id="UP000887578">
    <property type="component" value="Unplaced"/>
</dbReference>
<keyword evidence="2" id="KW-0472">Membrane</keyword>
<keyword evidence="3" id="KW-1185">Reference proteome</keyword>
<dbReference type="WBParaSite" id="PDA_v2.g16842.t1">
    <property type="protein sequence ID" value="PDA_v2.g16842.t1"/>
    <property type="gene ID" value="PDA_v2.g16842"/>
</dbReference>
<organism evidence="3 4">
    <name type="scientific">Panagrolaimus davidi</name>
    <dbReference type="NCBI Taxonomy" id="227884"/>
    <lineage>
        <taxon>Eukaryota</taxon>
        <taxon>Metazoa</taxon>
        <taxon>Ecdysozoa</taxon>
        <taxon>Nematoda</taxon>
        <taxon>Chromadorea</taxon>
        <taxon>Rhabditida</taxon>
        <taxon>Tylenchina</taxon>
        <taxon>Panagrolaimomorpha</taxon>
        <taxon>Panagrolaimoidea</taxon>
        <taxon>Panagrolaimidae</taxon>
        <taxon>Panagrolaimus</taxon>
    </lineage>
</organism>
<evidence type="ECO:0000256" key="2">
    <source>
        <dbReference type="SAM" id="Phobius"/>
    </source>
</evidence>
<feature type="region of interest" description="Disordered" evidence="1">
    <location>
        <begin position="91"/>
        <end position="226"/>
    </location>
</feature>
<accession>A0A914PF35</accession>
<evidence type="ECO:0000256" key="1">
    <source>
        <dbReference type="SAM" id="MobiDB-lite"/>
    </source>
</evidence>
<feature type="transmembrane region" description="Helical" evidence="2">
    <location>
        <begin position="40"/>
        <end position="63"/>
    </location>
</feature>
<name>A0A914PF35_9BILA</name>
<proteinExistence type="predicted"/>
<feature type="compositionally biased region" description="Low complexity" evidence="1">
    <location>
        <begin position="180"/>
        <end position="189"/>
    </location>
</feature>